<protein>
    <submittedName>
        <fullName evidence="1">Uncharacterized protein</fullName>
    </submittedName>
</protein>
<proteinExistence type="predicted"/>
<sequence length="101" mass="10768">MPGSWPIRVWDPPGDRERERGEMVLWSHALGSSGRSSCPEDAWCFLFPVPGVVHSEASWGTLAFDTSCGSGACGWPLAGPVSQPQAGIQPGILRLGYSLCP</sequence>
<gene>
    <name evidence="1" type="ORF">LYPA_23C002912</name>
</gene>
<dbReference type="EMBL" id="CAAGRJ010026221">
    <property type="protein sequence ID" value="VFV38512.1"/>
    <property type="molecule type" value="Genomic_DNA"/>
</dbReference>
<reference evidence="1 2" key="1">
    <citation type="submission" date="2019-01" db="EMBL/GenBank/DDBJ databases">
        <authorList>
            <person name="Alioto T."/>
            <person name="Alioto T."/>
        </authorList>
    </citation>
    <scope>NUCLEOTIDE SEQUENCE [LARGE SCALE GENOMIC DNA]</scope>
</reference>
<dbReference type="AlphaFoldDB" id="A0A485P889"/>
<organism evidence="1 2">
    <name type="scientific">Lynx pardinus</name>
    <name type="common">Iberian lynx</name>
    <name type="synonym">Felis pardina</name>
    <dbReference type="NCBI Taxonomy" id="191816"/>
    <lineage>
        <taxon>Eukaryota</taxon>
        <taxon>Metazoa</taxon>
        <taxon>Chordata</taxon>
        <taxon>Craniata</taxon>
        <taxon>Vertebrata</taxon>
        <taxon>Euteleostomi</taxon>
        <taxon>Mammalia</taxon>
        <taxon>Eutheria</taxon>
        <taxon>Laurasiatheria</taxon>
        <taxon>Carnivora</taxon>
        <taxon>Feliformia</taxon>
        <taxon>Felidae</taxon>
        <taxon>Felinae</taxon>
        <taxon>Lynx</taxon>
    </lineage>
</organism>
<dbReference type="Proteomes" id="UP000386466">
    <property type="component" value="Unassembled WGS sequence"/>
</dbReference>
<evidence type="ECO:0000313" key="2">
    <source>
        <dbReference type="Proteomes" id="UP000386466"/>
    </source>
</evidence>
<evidence type="ECO:0000313" key="1">
    <source>
        <dbReference type="EMBL" id="VFV38512.1"/>
    </source>
</evidence>
<accession>A0A485P889</accession>
<keyword evidence="2" id="KW-1185">Reference proteome</keyword>
<name>A0A485P889_LYNPA</name>